<evidence type="ECO:0000256" key="1">
    <source>
        <dbReference type="ARBA" id="ARBA00022737"/>
    </source>
</evidence>
<feature type="domain" description="EF-hand" evidence="3">
    <location>
        <begin position="74"/>
        <end position="109"/>
    </location>
</feature>
<dbReference type="GO" id="GO:0016460">
    <property type="term" value="C:myosin II complex"/>
    <property type="evidence" value="ECO:0007669"/>
    <property type="project" value="TreeGrafter"/>
</dbReference>
<evidence type="ECO:0000313" key="5">
    <source>
        <dbReference type="Proteomes" id="UP001208570"/>
    </source>
</evidence>
<dbReference type="AlphaFoldDB" id="A0AAD9K2Z8"/>
<dbReference type="PANTHER" id="PTHR23048">
    <property type="entry name" value="MYOSIN LIGHT CHAIN 1, 3"/>
    <property type="match status" value="1"/>
</dbReference>
<keyword evidence="1" id="KW-0677">Repeat</keyword>
<dbReference type="PANTHER" id="PTHR23048:SF0">
    <property type="entry name" value="CALMODULIN LIKE 3"/>
    <property type="match status" value="1"/>
</dbReference>
<dbReference type="Gene3D" id="1.10.238.10">
    <property type="entry name" value="EF-hand"/>
    <property type="match status" value="2"/>
</dbReference>
<dbReference type="InterPro" id="IPR011992">
    <property type="entry name" value="EF-hand-dom_pair"/>
</dbReference>
<dbReference type="PROSITE" id="PS00018">
    <property type="entry name" value="EF_HAND_1"/>
    <property type="match status" value="3"/>
</dbReference>
<protein>
    <recommendedName>
        <fullName evidence="3">EF-hand domain-containing protein</fullName>
    </recommendedName>
</protein>
<comment type="caution">
    <text evidence="4">The sequence shown here is derived from an EMBL/GenBank/DDBJ whole genome shotgun (WGS) entry which is preliminary data.</text>
</comment>
<proteinExistence type="predicted"/>
<evidence type="ECO:0000313" key="4">
    <source>
        <dbReference type="EMBL" id="KAK2163817.1"/>
    </source>
</evidence>
<dbReference type="InterPro" id="IPR050230">
    <property type="entry name" value="CALM/Myosin/TropC-like"/>
</dbReference>
<feature type="domain" description="EF-hand" evidence="3">
    <location>
        <begin position="133"/>
        <end position="168"/>
    </location>
</feature>
<dbReference type="Pfam" id="PF13499">
    <property type="entry name" value="EF-hand_7"/>
    <property type="match status" value="2"/>
</dbReference>
<accession>A0AAD9K2Z8</accession>
<dbReference type="SUPFAM" id="SSF47473">
    <property type="entry name" value="EF-hand"/>
    <property type="match status" value="1"/>
</dbReference>
<dbReference type="CDD" id="cd00051">
    <property type="entry name" value="EFh"/>
    <property type="match status" value="2"/>
</dbReference>
<dbReference type="InterPro" id="IPR002048">
    <property type="entry name" value="EF_hand_dom"/>
</dbReference>
<organism evidence="4 5">
    <name type="scientific">Paralvinella palmiformis</name>
    <dbReference type="NCBI Taxonomy" id="53620"/>
    <lineage>
        <taxon>Eukaryota</taxon>
        <taxon>Metazoa</taxon>
        <taxon>Spiralia</taxon>
        <taxon>Lophotrochozoa</taxon>
        <taxon>Annelida</taxon>
        <taxon>Polychaeta</taxon>
        <taxon>Sedentaria</taxon>
        <taxon>Canalipalpata</taxon>
        <taxon>Terebellida</taxon>
        <taxon>Terebelliformia</taxon>
        <taxon>Alvinellidae</taxon>
        <taxon>Paralvinella</taxon>
    </lineage>
</organism>
<feature type="domain" description="EF-hand" evidence="3">
    <location>
        <begin position="38"/>
        <end position="73"/>
    </location>
</feature>
<name>A0AAD9K2Z8_9ANNE</name>
<dbReference type="Proteomes" id="UP001208570">
    <property type="component" value="Unassembled WGS sequence"/>
</dbReference>
<evidence type="ECO:0000256" key="2">
    <source>
        <dbReference type="ARBA" id="ARBA00022837"/>
    </source>
</evidence>
<dbReference type="SMART" id="SM00054">
    <property type="entry name" value="EFh"/>
    <property type="match status" value="3"/>
</dbReference>
<dbReference type="InterPro" id="IPR018247">
    <property type="entry name" value="EF_Hand_1_Ca_BS"/>
</dbReference>
<dbReference type="PROSITE" id="PS50222">
    <property type="entry name" value="EF_HAND_2"/>
    <property type="match status" value="3"/>
</dbReference>
<reference evidence="4" key="1">
    <citation type="journal article" date="2023" name="Mol. Biol. Evol.">
        <title>Third-Generation Sequencing Reveals the Adaptive Role of the Epigenome in Three Deep-Sea Polychaetes.</title>
        <authorList>
            <person name="Perez M."/>
            <person name="Aroh O."/>
            <person name="Sun Y."/>
            <person name="Lan Y."/>
            <person name="Juniper S.K."/>
            <person name="Young C.R."/>
            <person name="Angers B."/>
            <person name="Qian P.Y."/>
        </authorList>
    </citation>
    <scope>NUCLEOTIDE SEQUENCE</scope>
    <source>
        <strain evidence="4">P08H-3</strain>
    </source>
</reference>
<keyword evidence="5" id="KW-1185">Reference proteome</keyword>
<keyword evidence="2" id="KW-0106">Calcium</keyword>
<dbReference type="FunFam" id="1.10.238.10:FF:000178">
    <property type="entry name" value="Calmodulin-2 A"/>
    <property type="match status" value="1"/>
</dbReference>
<gene>
    <name evidence="4" type="ORF">LSH36_74g14046</name>
</gene>
<dbReference type="GO" id="GO:0005509">
    <property type="term" value="F:calcium ion binding"/>
    <property type="evidence" value="ECO:0007669"/>
    <property type="project" value="InterPro"/>
</dbReference>
<sequence>MRRSQRRNNLQICPRRDSNTGGSDLWSNTLPLDHGGANNDVKYKEAFALFDRDGSGSIDVVELGTIMKSLGQTYNSTELQDMIKEVDTDGDGTIDFKEFLLMMKRHHEVDEESELKEAFNELRLVMANLGELMTDEEVSQMIKEADVDGDGRIDFDEFIKMMSSNPSKTAQESPK</sequence>
<dbReference type="EMBL" id="JAODUP010000074">
    <property type="protein sequence ID" value="KAK2163817.1"/>
    <property type="molecule type" value="Genomic_DNA"/>
</dbReference>
<evidence type="ECO:0000259" key="3">
    <source>
        <dbReference type="PROSITE" id="PS50222"/>
    </source>
</evidence>